<evidence type="ECO:0000256" key="11">
    <source>
        <dbReference type="ARBA" id="ARBA00022980"/>
    </source>
</evidence>
<feature type="compositionally biased region" description="Pro residues" evidence="17">
    <location>
        <begin position="365"/>
        <end position="374"/>
    </location>
</feature>
<feature type="region of interest" description="Disordered" evidence="17">
    <location>
        <begin position="1302"/>
        <end position="1324"/>
    </location>
</feature>
<feature type="transmembrane region" description="Helical" evidence="18">
    <location>
        <begin position="1360"/>
        <end position="1384"/>
    </location>
</feature>
<comment type="similarity">
    <text evidence="4">Belongs to the universal ribosomal protein uS15 family.</text>
</comment>
<comment type="similarity">
    <text evidence="5 16">Belongs to the peptidase M28 family.</text>
</comment>
<keyword evidence="13" id="KW-0482">Metalloprotease</keyword>
<dbReference type="CDD" id="cd00353">
    <property type="entry name" value="Ribosomal_S15p_S13e"/>
    <property type="match status" value="1"/>
</dbReference>
<feature type="region of interest" description="Disordered" evidence="17">
    <location>
        <begin position="1704"/>
        <end position="1734"/>
    </location>
</feature>
<evidence type="ECO:0000256" key="3">
    <source>
        <dbReference type="ARBA" id="ARBA00004128"/>
    </source>
</evidence>
<evidence type="ECO:0000256" key="5">
    <source>
        <dbReference type="ARBA" id="ARBA00010918"/>
    </source>
</evidence>
<comment type="function">
    <text evidence="2">May be involved in vacuolar sorting and osmoregulation.</text>
</comment>
<feature type="compositionally biased region" description="Low complexity" evidence="17">
    <location>
        <begin position="701"/>
        <end position="722"/>
    </location>
</feature>
<evidence type="ECO:0000256" key="4">
    <source>
        <dbReference type="ARBA" id="ARBA00008434"/>
    </source>
</evidence>
<feature type="transmembrane region" description="Helical" evidence="18">
    <location>
        <begin position="1215"/>
        <end position="1236"/>
    </location>
</feature>
<evidence type="ECO:0000259" key="19">
    <source>
        <dbReference type="Pfam" id="PF04389"/>
    </source>
</evidence>
<dbReference type="InterPro" id="IPR009068">
    <property type="entry name" value="uS15_NS1_RNA-bd_sf"/>
</dbReference>
<keyword evidence="9 16" id="KW-0378">Hydrolase</keyword>
<dbReference type="InterPro" id="IPR005290">
    <property type="entry name" value="Ribosomal_uS15_bac-type"/>
</dbReference>
<evidence type="ECO:0000256" key="13">
    <source>
        <dbReference type="ARBA" id="ARBA00023049"/>
    </source>
</evidence>
<gene>
    <name evidence="20" type="ORF">HK105_204584</name>
</gene>
<feature type="compositionally biased region" description="Polar residues" evidence="17">
    <location>
        <begin position="675"/>
        <end position="686"/>
    </location>
</feature>
<dbReference type="PANTHER" id="PTHR12147:SF58">
    <property type="entry name" value="VACUOLAR MEMBRANE PROTEASE"/>
    <property type="match status" value="1"/>
</dbReference>
<evidence type="ECO:0000256" key="1">
    <source>
        <dbReference type="ARBA" id="ARBA00001947"/>
    </source>
</evidence>
<evidence type="ECO:0000256" key="17">
    <source>
        <dbReference type="SAM" id="MobiDB-lite"/>
    </source>
</evidence>
<feature type="transmembrane region" description="Helical" evidence="18">
    <location>
        <begin position="1455"/>
        <end position="1473"/>
    </location>
</feature>
<dbReference type="Gene3D" id="3.10.490.10">
    <property type="entry name" value="Gamma-glutamyl cyclotransferase-like"/>
    <property type="match status" value="1"/>
</dbReference>
<feature type="domain" description="Peptidase M28" evidence="19">
    <location>
        <begin position="933"/>
        <end position="1124"/>
    </location>
</feature>
<keyword evidence="11" id="KW-0689">Ribosomal protein</keyword>
<evidence type="ECO:0000256" key="16">
    <source>
        <dbReference type="RuleBase" id="RU361240"/>
    </source>
</evidence>
<evidence type="ECO:0000256" key="2">
    <source>
        <dbReference type="ARBA" id="ARBA00003273"/>
    </source>
</evidence>
<feature type="transmembrane region" description="Helical" evidence="18">
    <location>
        <begin position="1522"/>
        <end position="1541"/>
    </location>
</feature>
<dbReference type="InterPro" id="IPR045175">
    <property type="entry name" value="M28_fam"/>
</dbReference>
<evidence type="ECO:0000256" key="8">
    <source>
        <dbReference type="ARBA" id="ARBA00022692"/>
    </source>
</evidence>
<evidence type="ECO:0000256" key="10">
    <source>
        <dbReference type="ARBA" id="ARBA00022833"/>
    </source>
</evidence>
<dbReference type="InterPro" id="IPR007484">
    <property type="entry name" value="Peptidase_M28"/>
</dbReference>
<proteinExistence type="inferred from homology"/>
<keyword evidence="16" id="KW-0479">Metal-binding</keyword>
<keyword evidence="21" id="KW-1185">Reference proteome</keyword>
<dbReference type="HAMAP" id="MF_01343_B">
    <property type="entry name" value="Ribosomal_uS15_B"/>
    <property type="match status" value="1"/>
</dbReference>
<comment type="subcellular location">
    <subcellularLocation>
        <location evidence="3">Vacuole membrane</location>
        <topology evidence="3">Multi-pass membrane protein</topology>
    </subcellularLocation>
</comment>
<evidence type="ECO:0000256" key="7">
    <source>
        <dbReference type="ARBA" id="ARBA00022670"/>
    </source>
</evidence>
<feature type="transmembrane region" description="Helical" evidence="18">
    <location>
        <begin position="1256"/>
        <end position="1277"/>
    </location>
</feature>
<feature type="transmembrane region" description="Helical" evidence="18">
    <location>
        <begin position="1493"/>
        <end position="1515"/>
    </location>
</feature>
<dbReference type="PANTHER" id="PTHR12147">
    <property type="entry name" value="METALLOPEPTIDASE M28 FAMILY MEMBER"/>
    <property type="match status" value="1"/>
</dbReference>
<keyword evidence="18" id="KW-0472">Membrane</keyword>
<comment type="caution">
    <text evidence="20">The sequence shown here is derived from an EMBL/GenBank/DDBJ whole genome shotgun (WGS) entry which is preliminary data.</text>
</comment>
<dbReference type="CDD" id="cd06661">
    <property type="entry name" value="GGCT_like"/>
    <property type="match status" value="1"/>
</dbReference>
<keyword evidence="14" id="KW-0325">Glycoprotein</keyword>
<feature type="transmembrane region" description="Helical" evidence="18">
    <location>
        <begin position="1176"/>
        <end position="1195"/>
    </location>
</feature>
<accession>A0ABR4N8N8</accession>
<feature type="region of interest" description="Disordered" evidence="17">
    <location>
        <begin position="661"/>
        <end position="768"/>
    </location>
</feature>
<dbReference type="InterPro" id="IPR000589">
    <property type="entry name" value="Ribosomal_uS15"/>
</dbReference>
<feature type="compositionally biased region" description="Basic and acidic residues" evidence="17">
    <location>
        <begin position="16"/>
        <end position="28"/>
    </location>
</feature>
<name>A0ABR4N8N8_9FUNG</name>
<dbReference type="Gene3D" id="1.10.287.10">
    <property type="entry name" value="S15/NS1, RNA-binding"/>
    <property type="match status" value="1"/>
</dbReference>
<dbReference type="Gene3D" id="3.40.630.10">
    <property type="entry name" value="Zn peptidases"/>
    <property type="match status" value="1"/>
</dbReference>
<evidence type="ECO:0000256" key="15">
    <source>
        <dbReference type="ARBA" id="ARBA00023274"/>
    </source>
</evidence>
<sequence length="1835" mass="198469">MHPHAPHAAQHTSGRTRPDGEAAAGDSDHARLRQALEAATEQSPLHLVFGYGSLVNPTSRLRTFAEPTAAVPAVARGLRRSWSYRCARRLYTAVAVERTAAAGAAANGVLVAVPRADRDLPRLDEREAAYERVRLPFTAVACLRPADAALLASHAARVVVWVYALPAAPAGAAIAACSTAALRDATEMDPPAADAAAALRSLPPAARPPSHGRPLAAAHIHARRSPKHTPCRVCPIPQSYVDCIIDGCLRFGVGFAADFIATTHGWDGVWIDDRNACAAVRKYVQRADMLFELLKNSLRAVDALLAAMLPADRFPALQTRISRKAHARNQRKISQLKARLGDKYRIIGRDKRQSPLTERRSPSKPTQPPKPAPIPLRIGAFLASKTNVRPLDVTPGKMRDAIEAAKKFDEAAHAAAETEAAKAKSGSSGILMRTAKTVAKGVQSDETTVLRLPADAVPKLPEDVMSHIQAQAARHVAGRKAPMEVRLDAESVPVFEPSTAVGPYYRFCLTPSEVEAILSTTPSTLDREGKLGGGIEAEERAEMVRRILSLDNASEGAIRQFNVARSIEIFQRFPGDTGSPEVQAAVMTVRIQAIQKHLAANPKDKSTKRQLQKWVSRRERILKYLRRTRQGTMPVLTTNTAAQNLAKFVETSRALGLDPQTIPAVPVPAPHPASLQATAAGSTRPSGSFDDTFLRPNSLDGPAAAGARAPGPARGADIAARGHGQRSDAYGTGHYGDGNGDDDDDDDDAGETAPLMRATAAPSGTPRGLPTAWLAQAKSWLGVHRQTMLLLGTLVLAMALATAVRFGLLYGLGYPVLRTPWDPPVIDGSRGSGRLAWGYTFNSTRRPHPYNSDENLAVRDNIIGYLRKMQAGFRSSDSSSPEASSRLPWSATPCIASNESVILLERDPISAIFVKREDIRNLPPKTDLYESTNVLFNIEGTSPKHEALLISAHYDSVPFAPGVTDNGIAVGAVLAVAQSLLNRHCHSPLQYDVIFNFNNAEEMGLLGARTFIMHPWFKNVKAFINLEGTGATQRERSLLFRTNAKPIMDAYMNNAPFPHASVIANYLMSSIPSDTDFSPYTMFGRVQGIDVAFYANRYLYHTMRDDMSHGSAYAAQHMVENTLRMAIGLAGKPSGLADFGRVPSSPDFAKLMIPTPNFAFYDIAGMIGIVRSNAALLAMIGTVLATAVAIAAVKLGSMYYRLGYKRLVSRGVKPFFESLVLVWFSFLSVFPAVYFVSSIKHHFNPAASYGRPLLSLAYTIPLMVAMFSLIQIIWPWIAVKIGLRTRAAPIMYHELPTAPPPLDRYDDAEDEEEAGAGIGPGDASHGGISSLSGGSHMRNASQASLASRGPRNVSPTGPSLASWLPFGLLGFWISLSLVNLFLVWGGNSAFYFLYIWAFYSGIACVLTLAIESSLRRWYRFGITGFSDEGVGSTSATSRTGAVRLEHSLLAYYENYFWLVNFGIATAVPFVQTLDMLHMLVISLPSLVAEGIPGQAYDTLIALVTSLLLINTLPVLSMCHRRVTALLFFALFGVLWITAILLQPFSPDRPQKMVYMEVWNVSDVTGALSGAASPPPPLVQIEIARTMSATRWKSAILASGKLAELIPGVDIQCDDDKSLCTIHNPLTPTPGYGSPENTQAGLFEGIAPGEMITLNLLPRQTGEAFTIEGTLIGPPNSRICQLTPIGPGGNSSLIRGFWVDPWEPSKWQHGDVNPDDTPDGAAPPPPVFEQPGNPTPGVNYSVPLNVYRREFEGQGLEDHRIRIPFLIHFEKSVNIAGAGVAVSCFLNPSDSPTLRAIEEAMPSTMLFASGRMKFPMLPHPFGRSGPVAVSKTMRLG</sequence>
<dbReference type="PROSITE" id="PS00362">
    <property type="entry name" value="RIBOSOMAL_S15"/>
    <property type="match status" value="1"/>
</dbReference>
<protein>
    <recommendedName>
        <fullName evidence="16">Peptide hydrolase</fullName>
        <ecNumber evidence="16">3.4.-.-</ecNumber>
    </recommendedName>
</protein>
<evidence type="ECO:0000256" key="6">
    <source>
        <dbReference type="ARBA" id="ARBA00022554"/>
    </source>
</evidence>
<evidence type="ECO:0000313" key="21">
    <source>
        <dbReference type="Proteomes" id="UP001527925"/>
    </source>
</evidence>
<dbReference type="Pfam" id="PF00312">
    <property type="entry name" value="Ribosomal_S15"/>
    <property type="match status" value="1"/>
</dbReference>
<keyword evidence="10 16" id="KW-0862">Zinc</keyword>
<feature type="region of interest" description="Disordered" evidence="17">
    <location>
        <begin position="349"/>
        <end position="375"/>
    </location>
</feature>
<evidence type="ECO:0000256" key="9">
    <source>
        <dbReference type="ARBA" id="ARBA00022801"/>
    </source>
</evidence>
<dbReference type="SUPFAM" id="SSF47060">
    <property type="entry name" value="S15/NS1 RNA-binding domain"/>
    <property type="match status" value="1"/>
</dbReference>
<keyword evidence="15" id="KW-0687">Ribonucleoprotein</keyword>
<evidence type="ECO:0000256" key="12">
    <source>
        <dbReference type="ARBA" id="ARBA00022989"/>
    </source>
</evidence>
<keyword evidence="8 18" id="KW-0812">Transmembrane</keyword>
<evidence type="ECO:0000256" key="14">
    <source>
        <dbReference type="ARBA" id="ARBA00023180"/>
    </source>
</evidence>
<dbReference type="EMBL" id="JADGIZ020000020">
    <property type="protein sequence ID" value="KAL2915883.1"/>
    <property type="molecule type" value="Genomic_DNA"/>
</dbReference>
<dbReference type="InterPro" id="IPR013024">
    <property type="entry name" value="GGCT-like"/>
</dbReference>
<comment type="cofactor">
    <cofactor evidence="1">
        <name>Zn(2+)</name>
        <dbReference type="ChEBI" id="CHEBI:29105"/>
    </cofactor>
</comment>
<feature type="compositionally biased region" description="Basic and acidic residues" evidence="17">
    <location>
        <begin position="349"/>
        <end position="361"/>
    </location>
</feature>
<keyword evidence="12 18" id="KW-1133">Transmembrane helix</keyword>
<dbReference type="SUPFAM" id="SSF53187">
    <property type="entry name" value="Zn-dependent exopeptidases"/>
    <property type="match status" value="1"/>
</dbReference>
<keyword evidence="7 16" id="KW-0645">Protease</keyword>
<dbReference type="EC" id="3.4.-.-" evidence="16"/>
<dbReference type="InterPro" id="IPR036568">
    <property type="entry name" value="GGCT-like_sf"/>
</dbReference>
<feature type="compositionally biased region" description="Acidic residues" evidence="17">
    <location>
        <begin position="739"/>
        <end position="750"/>
    </location>
</feature>
<evidence type="ECO:0000256" key="18">
    <source>
        <dbReference type="SAM" id="Phobius"/>
    </source>
</evidence>
<dbReference type="SUPFAM" id="SSF110857">
    <property type="entry name" value="Gamma-glutamyl cyclotransferase-like"/>
    <property type="match status" value="1"/>
</dbReference>
<keyword evidence="6" id="KW-0926">Vacuole</keyword>
<organism evidence="20 21">
    <name type="scientific">Polyrhizophydium stewartii</name>
    <dbReference type="NCBI Taxonomy" id="2732419"/>
    <lineage>
        <taxon>Eukaryota</taxon>
        <taxon>Fungi</taxon>
        <taxon>Fungi incertae sedis</taxon>
        <taxon>Chytridiomycota</taxon>
        <taxon>Chytridiomycota incertae sedis</taxon>
        <taxon>Chytridiomycetes</taxon>
        <taxon>Rhizophydiales</taxon>
        <taxon>Rhizophydiales incertae sedis</taxon>
        <taxon>Polyrhizophydium</taxon>
    </lineage>
</organism>
<dbReference type="SMART" id="SM01387">
    <property type="entry name" value="Ribosomal_S15"/>
    <property type="match status" value="1"/>
</dbReference>
<dbReference type="Proteomes" id="UP001527925">
    <property type="component" value="Unassembled WGS sequence"/>
</dbReference>
<feature type="region of interest" description="Disordered" evidence="17">
    <location>
        <begin position="1"/>
        <end position="28"/>
    </location>
</feature>
<feature type="transmembrane region" description="Helical" evidence="18">
    <location>
        <begin position="1390"/>
        <end position="1410"/>
    </location>
</feature>
<reference evidence="20 21" key="1">
    <citation type="submission" date="2023-09" db="EMBL/GenBank/DDBJ databases">
        <title>Pangenome analysis of Batrachochytrium dendrobatidis and related Chytrids.</title>
        <authorList>
            <person name="Yacoub M.N."/>
            <person name="Stajich J.E."/>
            <person name="James T.Y."/>
        </authorList>
    </citation>
    <scope>NUCLEOTIDE SEQUENCE [LARGE SCALE GENOMIC DNA]</scope>
    <source>
        <strain evidence="20 21">JEL0888</strain>
    </source>
</reference>
<evidence type="ECO:0000313" key="20">
    <source>
        <dbReference type="EMBL" id="KAL2915883.1"/>
    </source>
</evidence>
<dbReference type="Pfam" id="PF04389">
    <property type="entry name" value="Peptidase_M28"/>
    <property type="match status" value="1"/>
</dbReference>